<feature type="compositionally biased region" description="Gly residues" evidence="1">
    <location>
        <begin position="216"/>
        <end position="230"/>
    </location>
</feature>
<sequence>MCRPQRRPSIPSIAFLPVRRPQRRPHPHPWRPAAWRAGADGGRRHLRRGRGARRAAPCAGRAPAGRRTEEIQMEADSVVEEARAKAVSAINDLPRGRRPEKIRIEADSIAEEVRASPCASATSRRPRCSWRPSHGSSNSRRRRLWRGPRRAAGAVRWRLAVSPGDRRRLACRSGLFRDPSVVSKVWAMATTARADVEAKERAAREAKTKAEVEGSGWRGEGGQFCGGGGQARELGREGQQRCIRRRAT</sequence>
<feature type="region of interest" description="Disordered" evidence="1">
    <location>
        <begin position="18"/>
        <end position="68"/>
    </location>
</feature>
<dbReference type="Proteomes" id="UP000823388">
    <property type="component" value="Chromosome 2K"/>
</dbReference>
<protein>
    <submittedName>
        <fullName evidence="2">Uncharacterized protein</fullName>
    </submittedName>
</protein>
<feature type="compositionally biased region" description="Basic residues" evidence="1">
    <location>
        <begin position="20"/>
        <end position="29"/>
    </location>
</feature>
<feature type="compositionally biased region" description="Low complexity" evidence="1">
    <location>
        <begin position="54"/>
        <end position="65"/>
    </location>
</feature>
<reference evidence="2" key="1">
    <citation type="submission" date="2020-05" db="EMBL/GenBank/DDBJ databases">
        <title>WGS assembly of Panicum virgatum.</title>
        <authorList>
            <person name="Lovell J.T."/>
            <person name="Jenkins J."/>
            <person name="Shu S."/>
            <person name="Juenger T.E."/>
            <person name="Schmutz J."/>
        </authorList>
    </citation>
    <scope>NUCLEOTIDE SEQUENCE</scope>
    <source>
        <strain evidence="2">AP13</strain>
    </source>
</reference>
<dbReference type="AlphaFoldDB" id="A0A8T0VYT4"/>
<organism evidence="2 3">
    <name type="scientific">Panicum virgatum</name>
    <name type="common">Blackwell switchgrass</name>
    <dbReference type="NCBI Taxonomy" id="38727"/>
    <lineage>
        <taxon>Eukaryota</taxon>
        <taxon>Viridiplantae</taxon>
        <taxon>Streptophyta</taxon>
        <taxon>Embryophyta</taxon>
        <taxon>Tracheophyta</taxon>
        <taxon>Spermatophyta</taxon>
        <taxon>Magnoliopsida</taxon>
        <taxon>Liliopsida</taxon>
        <taxon>Poales</taxon>
        <taxon>Poaceae</taxon>
        <taxon>PACMAD clade</taxon>
        <taxon>Panicoideae</taxon>
        <taxon>Panicodae</taxon>
        <taxon>Paniceae</taxon>
        <taxon>Panicinae</taxon>
        <taxon>Panicum</taxon>
        <taxon>Panicum sect. Hiantes</taxon>
    </lineage>
</organism>
<dbReference type="EMBL" id="CM029039">
    <property type="protein sequence ID" value="KAG2642111.1"/>
    <property type="molecule type" value="Genomic_DNA"/>
</dbReference>
<feature type="compositionally biased region" description="Basic residues" evidence="1">
    <location>
        <begin position="44"/>
        <end position="53"/>
    </location>
</feature>
<evidence type="ECO:0000313" key="2">
    <source>
        <dbReference type="EMBL" id="KAG2642111.1"/>
    </source>
</evidence>
<feature type="region of interest" description="Disordered" evidence="1">
    <location>
        <begin position="207"/>
        <end position="248"/>
    </location>
</feature>
<accession>A0A8T0VYT4</accession>
<gene>
    <name evidence="2" type="ORF">PVAP13_2KG257500</name>
</gene>
<feature type="region of interest" description="Disordered" evidence="1">
    <location>
        <begin position="115"/>
        <end position="147"/>
    </location>
</feature>
<name>A0A8T0VYT4_PANVG</name>
<evidence type="ECO:0000313" key="3">
    <source>
        <dbReference type="Proteomes" id="UP000823388"/>
    </source>
</evidence>
<evidence type="ECO:0000256" key="1">
    <source>
        <dbReference type="SAM" id="MobiDB-lite"/>
    </source>
</evidence>
<proteinExistence type="predicted"/>
<comment type="caution">
    <text evidence="2">The sequence shown here is derived from an EMBL/GenBank/DDBJ whole genome shotgun (WGS) entry which is preliminary data.</text>
</comment>
<keyword evidence="3" id="KW-1185">Reference proteome</keyword>